<evidence type="ECO:0000256" key="2">
    <source>
        <dbReference type="SAM" id="MobiDB-lite"/>
    </source>
</evidence>
<reference evidence="4 5" key="1">
    <citation type="submission" date="2010-10" db="EMBL/GenBank/DDBJ databases">
        <title>Complete sequence of Frankia sp. EuI1c.</title>
        <authorList>
            <consortium name="US DOE Joint Genome Institute"/>
            <person name="Lucas S."/>
            <person name="Copeland A."/>
            <person name="Lapidus A."/>
            <person name="Cheng J.-F."/>
            <person name="Bruce D."/>
            <person name="Goodwin L."/>
            <person name="Pitluck S."/>
            <person name="Chertkov O."/>
            <person name="Detter J.C."/>
            <person name="Han C."/>
            <person name="Tapia R."/>
            <person name="Land M."/>
            <person name="Hauser L."/>
            <person name="Jeffries C."/>
            <person name="Kyrpides N."/>
            <person name="Ivanova N."/>
            <person name="Mikhailova N."/>
            <person name="Beauchemin N."/>
            <person name="Sen A."/>
            <person name="Sur S.A."/>
            <person name="Gtari M."/>
            <person name="Wall L."/>
            <person name="Tisa L."/>
            <person name="Woyke T."/>
        </authorList>
    </citation>
    <scope>NUCLEOTIDE SEQUENCE [LARGE SCALE GENOMIC DNA]</scope>
    <source>
        <strain evidence="5">DSM 45817 / CECT 9037 / EuI1c</strain>
    </source>
</reference>
<dbReference type="InterPro" id="IPR039331">
    <property type="entry name" value="PAPs-like"/>
</dbReference>
<feature type="region of interest" description="Disordered" evidence="2">
    <location>
        <begin position="35"/>
        <end position="79"/>
    </location>
</feature>
<proteinExistence type="predicted"/>
<sequence>MVVSWLADGEPAARGAASAPAGALSALRQGLRPQRPAVRFAPAGPDSVPLDPVPDDDTAERADATTSTFRDAARRRHHVHHARLGGLRPGTRYRYTIEPAPSEAPATGEFRTAAAPGDPGEAFTFTCFGDHGTDEPDDPYGTAASRAVVGALDRYDPLFHLVIGDLTYASLRQDPARAWADWFRMIAPSARHRPWMPVAGNHESERGMGRFGLTPYQAYFASPPNGAGPDYEGLWYAFTVGRARFVMLFGEDVCYQDHGEVYLYGFSEGRQTAWLERTLREARADGAIDWVIVGVHQVAMSTAAYHNGGDLGLRAAWLPLFDRYQVDLVLCGHEHHYERTHPVRGVVPDSTELTPLPALTTEPAVLSTAPRATARPVVGSLTARPAGAELERIDATTGAVHVTIGTGGSSTPSSEALFDPPAGRVVVEAEKRHGAGRRRTVYRLEAAPWLAARSTEHPYAFAALRVDPGEPGGTTTIRVTVHDSLAPDEPPFDDFMLTRPRPGEAGSA</sequence>
<dbReference type="KEGG" id="fri:FraEuI1c_0152"/>
<dbReference type="STRING" id="298654.FraEuI1c_0152"/>
<evidence type="ECO:0000256" key="1">
    <source>
        <dbReference type="ARBA" id="ARBA00022729"/>
    </source>
</evidence>
<dbReference type="EMBL" id="CP002299">
    <property type="protein sequence ID" value="ADP78240.1"/>
    <property type="molecule type" value="Genomic_DNA"/>
</dbReference>
<dbReference type="PANTHER" id="PTHR22953">
    <property type="entry name" value="ACID PHOSPHATASE RELATED"/>
    <property type="match status" value="1"/>
</dbReference>
<dbReference type="GO" id="GO:0003993">
    <property type="term" value="F:acid phosphatase activity"/>
    <property type="evidence" value="ECO:0007669"/>
    <property type="project" value="InterPro"/>
</dbReference>
<organism evidence="4 5">
    <name type="scientific">Pseudofrankia inefficax (strain DSM 45817 / CECT 9037 / DDB 130130 / EuI1c)</name>
    <name type="common">Frankia inefficax</name>
    <dbReference type="NCBI Taxonomy" id="298654"/>
    <lineage>
        <taxon>Bacteria</taxon>
        <taxon>Bacillati</taxon>
        <taxon>Actinomycetota</taxon>
        <taxon>Actinomycetes</taxon>
        <taxon>Frankiales</taxon>
        <taxon>Frankiaceae</taxon>
        <taxon>Pseudofrankia</taxon>
    </lineage>
</organism>
<protein>
    <submittedName>
        <fullName evidence="4">Metallophosphoesterase</fullName>
    </submittedName>
</protein>
<dbReference type="SUPFAM" id="SSF56300">
    <property type="entry name" value="Metallo-dependent phosphatases"/>
    <property type="match status" value="1"/>
</dbReference>
<dbReference type="InterPro" id="IPR004843">
    <property type="entry name" value="Calcineurin-like_PHP"/>
</dbReference>
<evidence type="ECO:0000259" key="3">
    <source>
        <dbReference type="Pfam" id="PF00149"/>
    </source>
</evidence>
<dbReference type="Gene3D" id="3.60.21.10">
    <property type="match status" value="1"/>
</dbReference>
<dbReference type="InterPro" id="IPR008963">
    <property type="entry name" value="Purple_acid_Pase-like_N"/>
</dbReference>
<dbReference type="HOGENOM" id="CLU_026766_0_0_11"/>
<name>E3J4S1_PSEI1</name>
<gene>
    <name evidence="4" type="ordered locus">FraEuI1c_0152</name>
</gene>
<keyword evidence="1" id="KW-0732">Signal</keyword>
<dbReference type="SUPFAM" id="SSF49363">
    <property type="entry name" value="Purple acid phosphatase, N-terminal domain"/>
    <property type="match status" value="1"/>
</dbReference>
<dbReference type="InterPro" id="IPR029052">
    <property type="entry name" value="Metallo-depent_PP-like"/>
</dbReference>
<dbReference type="Proteomes" id="UP000002484">
    <property type="component" value="Chromosome"/>
</dbReference>
<dbReference type="Pfam" id="PF00149">
    <property type="entry name" value="Metallophos"/>
    <property type="match status" value="1"/>
</dbReference>
<keyword evidence="5" id="KW-1185">Reference proteome</keyword>
<accession>E3J4S1</accession>
<dbReference type="GO" id="GO:0046872">
    <property type="term" value="F:metal ion binding"/>
    <property type="evidence" value="ECO:0007669"/>
    <property type="project" value="InterPro"/>
</dbReference>
<dbReference type="AlphaFoldDB" id="E3J4S1"/>
<dbReference type="InParanoid" id="E3J4S1"/>
<feature type="region of interest" description="Disordered" evidence="2">
    <location>
        <begin position="484"/>
        <end position="508"/>
    </location>
</feature>
<dbReference type="FunCoup" id="E3J4S1">
    <property type="interactions" value="1"/>
</dbReference>
<feature type="domain" description="Calcineurin-like phosphoesterase" evidence="3">
    <location>
        <begin position="124"/>
        <end position="337"/>
    </location>
</feature>
<dbReference type="PANTHER" id="PTHR22953:SF153">
    <property type="entry name" value="PURPLE ACID PHOSPHATASE"/>
    <property type="match status" value="1"/>
</dbReference>
<evidence type="ECO:0000313" key="4">
    <source>
        <dbReference type="EMBL" id="ADP78240.1"/>
    </source>
</evidence>
<dbReference type="eggNOG" id="COG1409">
    <property type="taxonomic scope" value="Bacteria"/>
</dbReference>
<dbReference type="Gene3D" id="2.60.40.380">
    <property type="entry name" value="Purple acid phosphatase-like, N-terminal"/>
    <property type="match status" value="1"/>
</dbReference>
<evidence type="ECO:0000313" key="5">
    <source>
        <dbReference type="Proteomes" id="UP000002484"/>
    </source>
</evidence>